<accession>A0ABP7ICJ9</accession>
<evidence type="ECO:0000256" key="2">
    <source>
        <dbReference type="SAM" id="SignalP"/>
    </source>
</evidence>
<evidence type="ECO:0000313" key="4">
    <source>
        <dbReference type="Proteomes" id="UP001501821"/>
    </source>
</evidence>
<dbReference type="InterPro" id="IPR012334">
    <property type="entry name" value="Pectin_lyas_fold"/>
</dbReference>
<feature type="chain" id="PRO_5046021722" description="Right-handed parallel beta-helix repeat-containing protein" evidence="2">
    <location>
        <begin position="39"/>
        <end position="952"/>
    </location>
</feature>
<comment type="caution">
    <text evidence="3">The sequence shown here is derived from an EMBL/GenBank/DDBJ whole genome shotgun (WGS) entry which is preliminary data.</text>
</comment>
<protein>
    <recommendedName>
        <fullName evidence="5">Right-handed parallel beta-helix repeat-containing protein</fullName>
    </recommendedName>
</protein>
<evidence type="ECO:0000256" key="1">
    <source>
        <dbReference type="SAM" id="MobiDB-lite"/>
    </source>
</evidence>
<sequence length="952" mass="98764">MNVPVSSLPLGRVLRLLAVLAVAATTTLTAVGAQPASAAVVLGFVDPATDNYKTWLEDRQANAAVTENATSLLFSGITVGDQTYVVPQSERTSHGSSNGAPVEYDAAGGIPLATSVGGPVVARLRFDHDGANAWSYFRLWPDGTFGPLMTIDRPAFVAAPHSPVAGTFTLTSTAPGGGVLGTRQVTYRYDPAVAALPESSVEWHGPLGRWHLATDSGAPTPLNWPAGIAVSATAGGTHQTQVAVVADQAASLYVAATDIVGLPVPRATEPLDLAWNPPGPGRPTTTTIGPTWRPVSVTVPEGSYALQASGSCASACRYDYQPQALTTANTTITSSDAPTTTFQPDAAIRPVGGEFVGAGTYGAGQTVTATVPAGSSRDFDVRVTNAGAATDTFGLADARAGSDTAFDYTWHYAGADVTSQVHDDGWFVLPDVPVGDSRTLLLTVTAKPDTIEGTTAQYALHAYHSPSSAGIKDVVGLALTAGPPTTDDYVRPAAAPEVPIQPCRRYAAPGGSDDNPGTRARPVLSLHALTAVLLPGETGCLADEKKIVTPEGGSGIMSGGSAGAPKIIRPETLGARATVLAPTKFLVGGDQSDLILKDINLRGSPDAGGGNLLQVNGDRVMLDGVDISWTRNICLGVGAGDGQVAHDFVLIDSRIHDCGTTHTNDPQDVGGAHGAYLQYVADGPDTGTPDDLWGAVVYNSVLDHNDARGLQLYPDVDDALIDHIVLYANGSNLNVGSSSAAERSEGNQIRNSLIADARLDFDDPTDPNPSDSNDVVGNFPGADNDGAGNEIVHSCLSNTLRPGHLFDAGGTGNLVLDDVTENQPPTFVDAAAHDYRLTSESTCQGMGLTDASRLPGATDLPLEQQTAASIGGKLRVGRTLTARPGAWSPTPERYGYRWFLDGERVKGSAGAGRTLKLVVAYRGKKASVRIDVVAPEGYRNAQVTASRATRIR</sequence>
<reference evidence="4" key="1">
    <citation type="journal article" date="2019" name="Int. J. Syst. Evol. Microbiol.">
        <title>The Global Catalogue of Microorganisms (GCM) 10K type strain sequencing project: providing services to taxonomists for standard genome sequencing and annotation.</title>
        <authorList>
            <consortium name="The Broad Institute Genomics Platform"/>
            <consortium name="The Broad Institute Genome Sequencing Center for Infectious Disease"/>
            <person name="Wu L."/>
            <person name="Ma J."/>
        </authorList>
    </citation>
    <scope>NUCLEOTIDE SEQUENCE [LARGE SCALE GENOMIC DNA]</scope>
    <source>
        <strain evidence="4">JCM 16953</strain>
    </source>
</reference>
<dbReference type="Proteomes" id="UP001501821">
    <property type="component" value="Unassembled WGS sequence"/>
</dbReference>
<name>A0ABP7ICJ9_9ACTN</name>
<keyword evidence="2" id="KW-0732">Signal</keyword>
<dbReference type="RefSeq" id="WP_344774172.1">
    <property type="nucleotide sequence ID" value="NZ_BAABAH010000004.1"/>
</dbReference>
<dbReference type="SUPFAM" id="SSF51126">
    <property type="entry name" value="Pectin lyase-like"/>
    <property type="match status" value="1"/>
</dbReference>
<dbReference type="EMBL" id="BAABAH010000004">
    <property type="protein sequence ID" value="GAA3814919.1"/>
    <property type="molecule type" value="Genomic_DNA"/>
</dbReference>
<feature type="region of interest" description="Disordered" evidence="1">
    <location>
        <begin position="759"/>
        <end position="781"/>
    </location>
</feature>
<proteinExistence type="predicted"/>
<dbReference type="InterPro" id="IPR011050">
    <property type="entry name" value="Pectin_lyase_fold/virulence"/>
</dbReference>
<organism evidence="3 4">
    <name type="scientific">Nocardioides panacisoli</name>
    <dbReference type="NCBI Taxonomy" id="627624"/>
    <lineage>
        <taxon>Bacteria</taxon>
        <taxon>Bacillati</taxon>
        <taxon>Actinomycetota</taxon>
        <taxon>Actinomycetes</taxon>
        <taxon>Propionibacteriales</taxon>
        <taxon>Nocardioidaceae</taxon>
        <taxon>Nocardioides</taxon>
    </lineage>
</organism>
<gene>
    <name evidence="3" type="ORF">GCM10022242_16290</name>
</gene>
<evidence type="ECO:0008006" key="5">
    <source>
        <dbReference type="Google" id="ProtNLM"/>
    </source>
</evidence>
<dbReference type="Gene3D" id="2.160.20.10">
    <property type="entry name" value="Single-stranded right-handed beta-helix, Pectin lyase-like"/>
    <property type="match status" value="1"/>
</dbReference>
<feature type="signal peptide" evidence="2">
    <location>
        <begin position="1"/>
        <end position="38"/>
    </location>
</feature>
<keyword evidence="4" id="KW-1185">Reference proteome</keyword>
<evidence type="ECO:0000313" key="3">
    <source>
        <dbReference type="EMBL" id="GAA3814919.1"/>
    </source>
</evidence>